<dbReference type="PANTHER" id="PTHR47331:SF1">
    <property type="entry name" value="GAG-LIKE PROTEIN"/>
    <property type="match status" value="1"/>
</dbReference>
<dbReference type="Proteomes" id="UP000691718">
    <property type="component" value="Unassembled WGS sequence"/>
</dbReference>
<dbReference type="PANTHER" id="PTHR47331">
    <property type="entry name" value="PHD-TYPE DOMAIN-CONTAINING PROTEIN"/>
    <property type="match status" value="1"/>
</dbReference>
<sequence>MAKFLNLLSEQFGMSLSNENAPEKRKRPEFRKQTVHTAKGGVRSCAESERCMRRSNTSERLERRNNTGHNRQVVMTTQDKPVSRVTHKCVICNKEHSIVSCYKFKDMNIREKWEAVKKAKRDVECHIIECYTDTPMKIPRHKGTRGGKEAQITTVSTVNALACAYLKIIPVELHGPRGKVKTTALLDEGSTMTLIEEWMAQKLAPRGRKEELLIEAVGGGKNLPVASLTKLGWVLHGRISGVIKPIKIVNHISTKKEEDKQVDTINSLETGEEKSPKGVNALRKREPLSLPDYGQFSSFKKFLGATTRTLQAVEKFKSLRKSVKGPDDAAEKSVMCSNKVLAKSVKGPDGALDIALLKKAELLIWKFVQDECFYSEIKCLKAGKSVERSSRLSKLSMEIGEDNLLRLNRRLPFKSNLTEESRKPVILDGKHEIV</sequence>
<evidence type="ECO:0000313" key="2">
    <source>
        <dbReference type="Proteomes" id="UP000691718"/>
    </source>
</evidence>
<dbReference type="AlphaFoldDB" id="A0A8S3XAD1"/>
<organism evidence="1 2">
    <name type="scientific">Parnassius apollo</name>
    <name type="common">Apollo butterfly</name>
    <name type="synonym">Papilio apollo</name>
    <dbReference type="NCBI Taxonomy" id="110799"/>
    <lineage>
        <taxon>Eukaryota</taxon>
        <taxon>Metazoa</taxon>
        <taxon>Ecdysozoa</taxon>
        <taxon>Arthropoda</taxon>
        <taxon>Hexapoda</taxon>
        <taxon>Insecta</taxon>
        <taxon>Pterygota</taxon>
        <taxon>Neoptera</taxon>
        <taxon>Endopterygota</taxon>
        <taxon>Lepidoptera</taxon>
        <taxon>Glossata</taxon>
        <taxon>Ditrysia</taxon>
        <taxon>Papilionoidea</taxon>
        <taxon>Papilionidae</taxon>
        <taxon>Parnassiinae</taxon>
        <taxon>Parnassini</taxon>
        <taxon>Parnassius</taxon>
        <taxon>Parnassius</taxon>
    </lineage>
</organism>
<gene>
    <name evidence="1" type="ORF">PAPOLLO_LOCUS15468</name>
</gene>
<comment type="caution">
    <text evidence="1">The sequence shown here is derived from an EMBL/GenBank/DDBJ whole genome shotgun (WGS) entry which is preliminary data.</text>
</comment>
<proteinExistence type="predicted"/>
<dbReference type="OrthoDB" id="6928480at2759"/>
<name>A0A8S3XAD1_PARAO</name>
<dbReference type="EMBL" id="CAJQZP010001036">
    <property type="protein sequence ID" value="CAG5010754.1"/>
    <property type="molecule type" value="Genomic_DNA"/>
</dbReference>
<evidence type="ECO:0000313" key="1">
    <source>
        <dbReference type="EMBL" id="CAG5010754.1"/>
    </source>
</evidence>
<accession>A0A8S3XAD1</accession>
<keyword evidence="2" id="KW-1185">Reference proteome</keyword>
<protein>
    <submittedName>
        <fullName evidence="1">(apollo) hypothetical protein</fullName>
    </submittedName>
</protein>
<reference evidence="1" key="1">
    <citation type="submission" date="2021-04" db="EMBL/GenBank/DDBJ databases">
        <authorList>
            <person name="Tunstrom K."/>
        </authorList>
    </citation>
    <scope>NUCLEOTIDE SEQUENCE</scope>
</reference>